<gene>
    <name evidence="6" type="ORF">Acor_59600</name>
</gene>
<reference evidence="6 7" key="1">
    <citation type="submission" date="2019-10" db="EMBL/GenBank/DDBJ databases">
        <title>Whole genome shotgun sequence of Acrocarpospora corrugata NBRC 13972.</title>
        <authorList>
            <person name="Ichikawa N."/>
            <person name="Kimura A."/>
            <person name="Kitahashi Y."/>
            <person name="Komaki H."/>
            <person name="Oguchi A."/>
        </authorList>
    </citation>
    <scope>NUCLEOTIDE SEQUENCE [LARGE SCALE GENOMIC DNA]</scope>
    <source>
        <strain evidence="6 7">NBRC 13972</strain>
    </source>
</reference>
<dbReference type="InterPro" id="IPR036365">
    <property type="entry name" value="PGBD-like_sf"/>
</dbReference>
<feature type="chain" id="PRO_5024365758" evidence="4">
    <location>
        <begin position="23"/>
        <end position="357"/>
    </location>
</feature>
<dbReference type="GO" id="GO:0030313">
    <property type="term" value="C:cell envelope"/>
    <property type="evidence" value="ECO:0007669"/>
    <property type="project" value="UniProtKB-SubCell"/>
</dbReference>
<dbReference type="Pfam" id="PF01471">
    <property type="entry name" value="PG_binding_1"/>
    <property type="match status" value="1"/>
</dbReference>
<evidence type="ECO:0000256" key="1">
    <source>
        <dbReference type="ARBA" id="ARBA00004196"/>
    </source>
</evidence>
<dbReference type="Proteomes" id="UP000334990">
    <property type="component" value="Unassembled WGS sequence"/>
</dbReference>
<keyword evidence="7" id="KW-1185">Reference proteome</keyword>
<evidence type="ECO:0000313" key="7">
    <source>
        <dbReference type="Proteomes" id="UP000334990"/>
    </source>
</evidence>
<dbReference type="Gene3D" id="1.10.101.10">
    <property type="entry name" value="PGBD-like superfamily/PGBD"/>
    <property type="match status" value="1"/>
</dbReference>
<evidence type="ECO:0000256" key="4">
    <source>
        <dbReference type="SAM" id="SignalP"/>
    </source>
</evidence>
<organism evidence="6 7">
    <name type="scientific">Acrocarpospora corrugata</name>
    <dbReference type="NCBI Taxonomy" id="35763"/>
    <lineage>
        <taxon>Bacteria</taxon>
        <taxon>Bacillati</taxon>
        <taxon>Actinomycetota</taxon>
        <taxon>Actinomycetes</taxon>
        <taxon>Streptosporangiales</taxon>
        <taxon>Streptosporangiaceae</taxon>
        <taxon>Acrocarpospora</taxon>
    </lineage>
</organism>
<evidence type="ECO:0000313" key="6">
    <source>
        <dbReference type="EMBL" id="GES03894.1"/>
    </source>
</evidence>
<comment type="subcellular location">
    <subcellularLocation>
        <location evidence="1">Cell envelope</location>
    </subcellularLocation>
</comment>
<proteinExistence type="predicted"/>
<dbReference type="InterPro" id="IPR050465">
    <property type="entry name" value="UPF0194_transport"/>
</dbReference>
<dbReference type="SUPFAM" id="SSF47090">
    <property type="entry name" value="PGBD-like"/>
    <property type="match status" value="1"/>
</dbReference>
<dbReference type="EMBL" id="BLAD01000074">
    <property type="protein sequence ID" value="GES03894.1"/>
    <property type="molecule type" value="Genomic_DNA"/>
</dbReference>
<sequence>MAAGAVALVAVAAGGAGAVALAARGEPEPPAPGRAPVETTSVERTDLSDTRSLPGTLGFGAERPLRGAGEGLVTGLPKPGAAVLRGRPLYWVDDRPVPVFFGATPLFRELGKIGLRGRDVTTVADNLAALGYAIGARSGPAAVTTPSRGKPLPGDVFTASLRAALKRWQLDTGLPATGTLDVGQVAVLPGPARVGSVQARLGDPAAGELITLTRAVKVVTVPVNAADVGGIRRGMRVAVLLPADQEIPGKVTVIGTAATDGTSDGGAPQVSVTVTPARSADVKTLDSARVEVRFTVRARRDVLAVPVGALLALREGGYALQLPGGKLLAAKTGMFARGLVEVSGPGITPGLTVVTSS</sequence>
<evidence type="ECO:0000259" key="5">
    <source>
        <dbReference type="Pfam" id="PF01471"/>
    </source>
</evidence>
<evidence type="ECO:0000256" key="2">
    <source>
        <dbReference type="ARBA" id="ARBA00023054"/>
    </source>
</evidence>
<name>A0A5M3W540_9ACTN</name>
<evidence type="ECO:0000256" key="3">
    <source>
        <dbReference type="SAM" id="MobiDB-lite"/>
    </source>
</evidence>
<keyword evidence="2" id="KW-0175">Coiled coil</keyword>
<accession>A0A5M3W540</accession>
<dbReference type="InterPro" id="IPR002477">
    <property type="entry name" value="Peptidoglycan-bd-like"/>
</dbReference>
<protein>
    <submittedName>
        <fullName evidence="6">Peptidoglycan-binding protein</fullName>
    </submittedName>
</protein>
<feature type="domain" description="Peptidoglycan binding-like" evidence="5">
    <location>
        <begin position="116"/>
        <end position="186"/>
    </location>
</feature>
<feature type="signal peptide" evidence="4">
    <location>
        <begin position="1"/>
        <end position="22"/>
    </location>
</feature>
<keyword evidence="4" id="KW-0732">Signal</keyword>
<feature type="region of interest" description="Disordered" evidence="3">
    <location>
        <begin position="24"/>
        <end position="72"/>
    </location>
</feature>
<dbReference type="InterPro" id="IPR036366">
    <property type="entry name" value="PGBDSf"/>
</dbReference>
<dbReference type="AlphaFoldDB" id="A0A5M3W540"/>
<dbReference type="PANTHER" id="PTHR32347">
    <property type="entry name" value="EFFLUX SYSTEM COMPONENT YKNX-RELATED"/>
    <property type="match status" value="1"/>
</dbReference>
<comment type="caution">
    <text evidence="6">The sequence shown here is derived from an EMBL/GenBank/DDBJ whole genome shotgun (WGS) entry which is preliminary data.</text>
</comment>